<protein>
    <recommendedName>
        <fullName evidence="2">EF-hand domain-containing protein</fullName>
    </recommendedName>
</protein>
<dbReference type="EMBL" id="JBJQND010000007">
    <property type="protein sequence ID" value="KAL3871292.1"/>
    <property type="molecule type" value="Genomic_DNA"/>
</dbReference>
<dbReference type="PROSITE" id="PS00018">
    <property type="entry name" value="EF_HAND_1"/>
    <property type="match status" value="1"/>
</dbReference>
<evidence type="ECO:0000259" key="2">
    <source>
        <dbReference type="PROSITE" id="PS50222"/>
    </source>
</evidence>
<dbReference type="InterPro" id="IPR018247">
    <property type="entry name" value="EF_Hand_1_Ca_BS"/>
</dbReference>
<feature type="domain" description="EF-hand" evidence="2">
    <location>
        <begin position="118"/>
        <end position="153"/>
    </location>
</feature>
<name>A0ABD3WBM3_SINWO</name>
<comment type="caution">
    <text evidence="3">The sequence shown here is derived from an EMBL/GenBank/DDBJ whole genome shotgun (WGS) entry which is preliminary data.</text>
</comment>
<dbReference type="AlphaFoldDB" id="A0ABD3WBM3"/>
<gene>
    <name evidence="3" type="ORF">ACJMK2_039299</name>
</gene>
<dbReference type="Pfam" id="PF13499">
    <property type="entry name" value="EF-hand_7"/>
    <property type="match status" value="1"/>
</dbReference>
<dbReference type="Gene3D" id="1.10.238.10">
    <property type="entry name" value="EF-hand"/>
    <property type="match status" value="1"/>
</dbReference>
<dbReference type="Proteomes" id="UP001634394">
    <property type="component" value="Unassembled WGS sequence"/>
</dbReference>
<dbReference type="PROSITE" id="PS50222">
    <property type="entry name" value="EF_HAND_2"/>
    <property type="match status" value="2"/>
</dbReference>
<evidence type="ECO:0000313" key="4">
    <source>
        <dbReference type="Proteomes" id="UP001634394"/>
    </source>
</evidence>
<evidence type="ECO:0000313" key="3">
    <source>
        <dbReference type="EMBL" id="KAL3871292.1"/>
    </source>
</evidence>
<keyword evidence="1" id="KW-0106">Calcium</keyword>
<dbReference type="InterPro" id="IPR011992">
    <property type="entry name" value="EF-hand-dom_pair"/>
</dbReference>
<proteinExistence type="predicted"/>
<feature type="domain" description="EF-hand" evidence="2">
    <location>
        <begin position="62"/>
        <end position="97"/>
    </location>
</feature>
<reference evidence="3 4" key="1">
    <citation type="submission" date="2024-11" db="EMBL/GenBank/DDBJ databases">
        <title>Chromosome-level genome assembly of the freshwater bivalve Anodonta woodiana.</title>
        <authorList>
            <person name="Chen X."/>
        </authorList>
    </citation>
    <scope>NUCLEOTIDE SEQUENCE [LARGE SCALE GENOMIC DNA]</scope>
    <source>
        <strain evidence="3">MN2024</strain>
        <tissue evidence="3">Gills</tissue>
    </source>
</reference>
<dbReference type="SMART" id="SM00054">
    <property type="entry name" value="EFh"/>
    <property type="match status" value="2"/>
</dbReference>
<organism evidence="3 4">
    <name type="scientific">Sinanodonta woodiana</name>
    <name type="common">Chinese pond mussel</name>
    <name type="synonym">Anodonta woodiana</name>
    <dbReference type="NCBI Taxonomy" id="1069815"/>
    <lineage>
        <taxon>Eukaryota</taxon>
        <taxon>Metazoa</taxon>
        <taxon>Spiralia</taxon>
        <taxon>Lophotrochozoa</taxon>
        <taxon>Mollusca</taxon>
        <taxon>Bivalvia</taxon>
        <taxon>Autobranchia</taxon>
        <taxon>Heteroconchia</taxon>
        <taxon>Palaeoheterodonta</taxon>
        <taxon>Unionida</taxon>
        <taxon>Unionoidea</taxon>
        <taxon>Unionidae</taxon>
        <taxon>Unioninae</taxon>
        <taxon>Sinanodonta</taxon>
    </lineage>
</organism>
<keyword evidence="4" id="KW-1185">Reference proteome</keyword>
<accession>A0ABD3WBM3</accession>
<dbReference type="SUPFAM" id="SSF47473">
    <property type="entry name" value="EF-hand"/>
    <property type="match status" value="1"/>
</dbReference>
<evidence type="ECO:0000256" key="1">
    <source>
        <dbReference type="ARBA" id="ARBA00022837"/>
    </source>
</evidence>
<sequence>MVYLVMCFLIDSRRLRYKYDFGATQSETTSSTESPLTGLHSQANGKAVFTLMDSIILQDNKITFPEFEKVLLQYDSNKDGLLSVQEIGAVLEKLKLGPSSMATTIFAFLDVNPTDSYLNSVELQSLFGFFDTNKDGNIVLSEFMASFNTLQSMIKIFG</sequence>
<dbReference type="InterPro" id="IPR002048">
    <property type="entry name" value="EF_hand_dom"/>
</dbReference>